<dbReference type="Pfam" id="PF21857">
    <property type="entry name" value="DUF6913"/>
    <property type="match status" value="1"/>
</dbReference>
<keyword evidence="2" id="KW-1185">Reference proteome</keyword>
<reference evidence="2" key="1">
    <citation type="submission" date="2019-05" db="EMBL/GenBank/DDBJ databases">
        <title>Flavobacterium profundi sp. nov., isolated from a deep-sea seamount.</title>
        <authorList>
            <person name="Zhang D.-C."/>
        </authorList>
    </citation>
    <scope>NUCLEOTIDE SEQUENCE [LARGE SCALE GENOMIC DNA]</scope>
    <source>
        <strain evidence="2">EC11</strain>
    </source>
</reference>
<proteinExistence type="predicted"/>
<evidence type="ECO:0000313" key="2">
    <source>
        <dbReference type="Proteomes" id="UP000817854"/>
    </source>
</evidence>
<gene>
    <name evidence="1" type="ORF">FIA58_002785</name>
</gene>
<dbReference type="InterPro" id="IPR054207">
    <property type="entry name" value="DUF6913"/>
</dbReference>
<dbReference type="RefSeq" id="WP_140959833.1">
    <property type="nucleotide sequence ID" value="NZ_VEVQ02000002.1"/>
</dbReference>
<dbReference type="EMBL" id="VEVQ02000002">
    <property type="protein sequence ID" value="NHN24591.1"/>
    <property type="molecule type" value="Genomic_DNA"/>
</dbReference>
<comment type="caution">
    <text evidence="1">The sequence shown here is derived from an EMBL/GenBank/DDBJ whole genome shotgun (WGS) entry which is preliminary data.</text>
</comment>
<reference evidence="1 2" key="2">
    <citation type="submission" date="2020-02" db="EMBL/GenBank/DDBJ databases">
        <title>Flavobacterium profundi sp. nov., isolated from a deep-sea seamount.</title>
        <authorList>
            <person name="Zhang D.-C."/>
        </authorList>
    </citation>
    <scope>NUCLEOTIDE SEQUENCE [LARGE SCALE GENOMIC DNA]</scope>
    <source>
        <strain evidence="1 2">EC11</strain>
    </source>
</reference>
<evidence type="ECO:0000313" key="1">
    <source>
        <dbReference type="EMBL" id="NHN24591.1"/>
    </source>
</evidence>
<organism evidence="1 2">
    <name type="scientific">Flavobacterium jejuense</name>
    <dbReference type="NCBI Taxonomy" id="1544455"/>
    <lineage>
        <taxon>Bacteria</taxon>
        <taxon>Pseudomonadati</taxon>
        <taxon>Bacteroidota</taxon>
        <taxon>Flavobacteriia</taxon>
        <taxon>Flavobacteriales</taxon>
        <taxon>Flavobacteriaceae</taxon>
        <taxon>Flavobacterium</taxon>
    </lineage>
</organism>
<accession>A0ABX0ILY5</accession>
<name>A0ABX0ILY5_9FLAO</name>
<sequence length="172" mass="20068">MFSRIIKDFFLKKNINKKLTKITEASNDKIKTIGIIIDSTYFFDAEKLLTEIKSKKNDFNEIKVLFFNDKVGHKDSLSQLSFSLRDISLFGKIKVVEVQDFIAYPFDLLVNFYNEDKPALSYVSLFSKSKFKVGFTDMNICIGNHLLIKSNVKEYKNFVSELFKYLKILNKI</sequence>
<protein>
    <submittedName>
        <fullName evidence="1">Uncharacterized protein</fullName>
    </submittedName>
</protein>
<dbReference type="Proteomes" id="UP000817854">
    <property type="component" value="Unassembled WGS sequence"/>
</dbReference>